<comment type="caution">
    <text evidence="1">The sequence shown here is derived from an EMBL/GenBank/DDBJ whole genome shotgun (WGS) entry which is preliminary data.</text>
</comment>
<dbReference type="Gene3D" id="3.40.630.10">
    <property type="entry name" value="Zn peptidases"/>
    <property type="match status" value="1"/>
</dbReference>
<dbReference type="eggNOG" id="COG2195">
    <property type="taxonomic scope" value="Bacteria"/>
</dbReference>
<dbReference type="Proteomes" id="UP000003416">
    <property type="component" value="Unassembled WGS sequence"/>
</dbReference>
<dbReference type="EMBL" id="AFBN01000115">
    <property type="protein sequence ID" value="EGF49294.1"/>
    <property type="molecule type" value="Genomic_DNA"/>
</dbReference>
<dbReference type="SUPFAM" id="SSF53187">
    <property type="entry name" value="Zn-dependent exopeptidases"/>
    <property type="match status" value="1"/>
</dbReference>
<sequence length="331" mass="37860">MKKNMNTQLLKKLYSIYSPSGKEQKMVRFLCSYINGLPGEISLEKDSFGNLYVTKGSGESYPCLVSHLDQVSHCRHSKDFRAVEAKGILFGYSPSKRRFENLGADDKNGIFICLECLRKYDVLKVVFFREEETGCRGSSRAYMPFFDDVRFVVQPDRKGNSDLITAISFTELCSGEFIREAAPERWGYAENNGLMTDVLTLKENGLEVSCANVSCGYYNAHTDEEITVKKDLQKCLDFVEHLIEDCTAVYVHQGTDALYDSLFECEEEIHDILHRHPSLSLEDLRSLYSPSFPRLSAEDWSRIYEDYRLVWDDVPDDSADYGFLSCHETDA</sequence>
<evidence type="ECO:0008006" key="3">
    <source>
        <dbReference type="Google" id="ProtNLM"/>
    </source>
</evidence>
<organism evidence="1 2">
    <name type="scientific">Bacteroides fluxus YIT 12057</name>
    <dbReference type="NCBI Taxonomy" id="763034"/>
    <lineage>
        <taxon>Bacteria</taxon>
        <taxon>Pseudomonadati</taxon>
        <taxon>Bacteroidota</taxon>
        <taxon>Bacteroidia</taxon>
        <taxon>Bacteroidales</taxon>
        <taxon>Bacteroidaceae</taxon>
        <taxon>Bacteroides</taxon>
    </lineage>
</organism>
<proteinExistence type="predicted"/>
<dbReference type="HOGENOM" id="CLU_073786_0_0_10"/>
<dbReference type="STRING" id="763034.HMPREF9446_03929"/>
<reference evidence="1 2" key="1">
    <citation type="submission" date="2011-02" db="EMBL/GenBank/DDBJ databases">
        <authorList>
            <person name="Weinstock G."/>
            <person name="Sodergren E."/>
            <person name="Clifton S."/>
            <person name="Fulton L."/>
            <person name="Fulton B."/>
            <person name="Courtney L."/>
            <person name="Fronick C."/>
            <person name="Harrison M."/>
            <person name="Strong C."/>
            <person name="Farmer C."/>
            <person name="Delahaunty K."/>
            <person name="Markovic C."/>
            <person name="Hall O."/>
            <person name="Minx P."/>
            <person name="Tomlinson C."/>
            <person name="Mitreva M."/>
            <person name="Hou S."/>
            <person name="Chen J."/>
            <person name="Wollam A."/>
            <person name="Pepin K.H."/>
            <person name="Johnson M."/>
            <person name="Bhonagiri V."/>
            <person name="Zhang X."/>
            <person name="Suruliraj S."/>
            <person name="Warren W."/>
            <person name="Chinwalla A."/>
            <person name="Mardis E.R."/>
            <person name="Wilson R.K."/>
        </authorList>
    </citation>
    <scope>NUCLEOTIDE SEQUENCE [LARGE SCALE GENOMIC DNA]</scope>
    <source>
        <strain evidence="1 2">YIT 12057</strain>
    </source>
</reference>
<evidence type="ECO:0000313" key="1">
    <source>
        <dbReference type="EMBL" id="EGF49294.1"/>
    </source>
</evidence>
<name>F3PYX1_9BACE</name>
<accession>F3PYX1</accession>
<gene>
    <name evidence="1" type="ORF">HMPREF9446_03929</name>
</gene>
<evidence type="ECO:0000313" key="2">
    <source>
        <dbReference type="Proteomes" id="UP000003416"/>
    </source>
</evidence>
<dbReference type="AlphaFoldDB" id="F3PYX1"/>
<protein>
    <recommendedName>
        <fullName evidence="3">Peptidase T-like protein</fullName>
    </recommendedName>
</protein>
<keyword evidence="2" id="KW-1185">Reference proteome</keyword>